<feature type="binding site" description="in other chain" evidence="8">
    <location>
        <position position="129"/>
    </location>
    <ligand>
        <name>IMP</name>
        <dbReference type="ChEBI" id="CHEBI:58053"/>
        <note>ligand shared between dimeric partners</note>
    </ligand>
</feature>
<feature type="binding site" description="in other chain" evidence="8">
    <location>
        <begin position="38"/>
        <end position="41"/>
    </location>
    <ligand>
        <name>IMP</name>
        <dbReference type="ChEBI" id="CHEBI:58053"/>
        <note>ligand shared between dimeric partners</note>
    </ligand>
</feature>
<dbReference type="GO" id="GO:0004019">
    <property type="term" value="F:adenylosuccinate synthase activity"/>
    <property type="evidence" value="ECO:0007669"/>
    <property type="project" value="UniProtKB-UniRule"/>
</dbReference>
<evidence type="ECO:0000256" key="7">
    <source>
        <dbReference type="ARBA" id="ARBA00023134"/>
    </source>
</evidence>
<feature type="active site" description="Proton acceptor" evidence="8">
    <location>
        <position position="13"/>
    </location>
</feature>
<keyword evidence="5 8" id="KW-0658">Purine biosynthesis</keyword>
<accession>A0A7V0T5F4</accession>
<dbReference type="Pfam" id="PF00709">
    <property type="entry name" value="Adenylsucc_synt"/>
    <property type="match status" value="1"/>
</dbReference>
<dbReference type="PANTHER" id="PTHR11846">
    <property type="entry name" value="ADENYLOSUCCINATE SYNTHETASE"/>
    <property type="match status" value="1"/>
</dbReference>
<comment type="pathway">
    <text evidence="8 9">Purine metabolism; AMP biosynthesis via de novo pathway; AMP from IMP: step 1/2.</text>
</comment>
<feature type="binding site" evidence="8">
    <location>
        <begin position="40"/>
        <end position="42"/>
    </location>
    <ligand>
        <name>GTP</name>
        <dbReference type="ChEBI" id="CHEBI:37565"/>
    </ligand>
</feature>
<dbReference type="EMBL" id="DSBX01000101">
    <property type="protein sequence ID" value="HDQ99166.1"/>
    <property type="molecule type" value="Genomic_DNA"/>
</dbReference>
<comment type="subunit">
    <text evidence="1 8">Homodimer.</text>
</comment>
<feature type="binding site" evidence="8">
    <location>
        <begin position="331"/>
        <end position="333"/>
    </location>
    <ligand>
        <name>GTP</name>
        <dbReference type="ChEBI" id="CHEBI:37565"/>
    </ligand>
</feature>
<dbReference type="Gene3D" id="3.90.170.10">
    <property type="entry name" value="Adenylosuccinate Synthetase, subunit A, domain 3"/>
    <property type="match status" value="1"/>
</dbReference>
<dbReference type="UniPathway" id="UPA00075">
    <property type="reaction ID" value="UER00335"/>
</dbReference>
<feature type="binding site" description="in other chain" evidence="8">
    <location>
        <position position="303"/>
    </location>
    <ligand>
        <name>IMP</name>
        <dbReference type="ChEBI" id="CHEBI:58053"/>
        <note>ligand shared between dimeric partners</note>
    </ligand>
</feature>
<feature type="binding site" description="in other chain" evidence="8">
    <location>
        <position position="239"/>
    </location>
    <ligand>
        <name>IMP</name>
        <dbReference type="ChEBI" id="CHEBI:58053"/>
        <note>ligand shared between dimeric partners</note>
    </ligand>
</feature>
<dbReference type="GO" id="GO:0005525">
    <property type="term" value="F:GTP binding"/>
    <property type="evidence" value="ECO:0007669"/>
    <property type="project" value="UniProtKB-UniRule"/>
</dbReference>
<dbReference type="SMART" id="SM00788">
    <property type="entry name" value="Adenylsucc_synt"/>
    <property type="match status" value="1"/>
</dbReference>
<dbReference type="GO" id="GO:0044208">
    <property type="term" value="P:'de novo' AMP biosynthetic process"/>
    <property type="evidence" value="ECO:0007669"/>
    <property type="project" value="UniProtKB-UniRule"/>
</dbReference>
<reference evidence="10" key="1">
    <citation type="journal article" date="2020" name="mSystems">
        <title>Genome- and Community-Level Interaction Insights into Carbon Utilization and Element Cycling Functions of Hydrothermarchaeota in Hydrothermal Sediment.</title>
        <authorList>
            <person name="Zhou Z."/>
            <person name="Liu Y."/>
            <person name="Xu W."/>
            <person name="Pan J."/>
            <person name="Luo Z.H."/>
            <person name="Li M."/>
        </authorList>
    </citation>
    <scope>NUCLEOTIDE SEQUENCE [LARGE SCALE GENOMIC DNA]</scope>
    <source>
        <strain evidence="10">SpSt-1182</strain>
    </source>
</reference>
<keyword evidence="3 8" id="KW-0479">Metal-binding</keyword>
<dbReference type="Gene3D" id="1.10.300.10">
    <property type="entry name" value="Adenylosuccinate Synthetase, subunit A, domain 2"/>
    <property type="match status" value="1"/>
</dbReference>
<feature type="binding site" evidence="8">
    <location>
        <position position="143"/>
    </location>
    <ligand>
        <name>IMP</name>
        <dbReference type="ChEBI" id="CHEBI:58053"/>
        <note>ligand shared between dimeric partners</note>
    </ligand>
</feature>
<dbReference type="InterPro" id="IPR001114">
    <property type="entry name" value="Adenylosuccinate_synthetase"/>
</dbReference>
<dbReference type="Gene3D" id="3.40.440.10">
    <property type="entry name" value="Adenylosuccinate Synthetase, subunit A, domain 1"/>
    <property type="match status" value="1"/>
</dbReference>
<gene>
    <name evidence="8" type="primary">purA</name>
    <name evidence="10" type="ORF">ENN51_02620</name>
</gene>
<feature type="binding site" evidence="8">
    <location>
        <position position="40"/>
    </location>
    <ligand>
        <name>Mg(2+)</name>
        <dbReference type="ChEBI" id="CHEBI:18420"/>
    </ligand>
</feature>
<name>A0A7V0T5F4_UNCW3</name>
<evidence type="ECO:0000256" key="9">
    <source>
        <dbReference type="RuleBase" id="RU000520"/>
    </source>
</evidence>
<evidence type="ECO:0000256" key="1">
    <source>
        <dbReference type="ARBA" id="ARBA00011738"/>
    </source>
</evidence>
<feature type="binding site" description="in other chain" evidence="8">
    <location>
        <position position="224"/>
    </location>
    <ligand>
        <name>IMP</name>
        <dbReference type="ChEBI" id="CHEBI:58053"/>
        <note>ligand shared between dimeric partners</note>
    </ligand>
</feature>
<dbReference type="InterPro" id="IPR018220">
    <property type="entry name" value="Adenylosuccin_syn_GTP-bd"/>
</dbReference>
<dbReference type="GO" id="GO:0005737">
    <property type="term" value="C:cytoplasm"/>
    <property type="evidence" value="ECO:0007669"/>
    <property type="project" value="UniProtKB-SubCell"/>
</dbReference>
<sequence length="440" mass="47704">MPDLTVVGAQWGDEGKGKVVDCLSRTARLVVRYQGGPNAGHTVRARGRETILHQVPSGILSPGAKCVIGCGCVVDPELLAEELAGLARAGVRTRGRLVVDGRAHLIMRWHRRLDRLREERAGAGRIGTTGRGIGPVSTDKVDRVGIRAADLLDEDAFQAKFKRNLAAANWLLMEKFRADPIPQRRLMADCWQATRPLAAMVGDGGALVNEALENGRRVLFEGAQGVHLDIDLGTYPYVTCSSTGVNGVASGVGVSPLWLTEAVGVVKAYTTRVGEGPFPTELAGAEGDTLRVLGGEFGATTGRARRCGWFDAGLVRSSVRYNRFTALALTKLDVLDSLVEIPLATGYRLRPQAGETRGGVVEHFDATRAARLEPLYETMTGWRTPTGHCRSWRELPLAARRYVRRLEELVECPVALVSIGSDREQIIEVKKGALQWLKSG</sequence>
<dbReference type="CDD" id="cd03108">
    <property type="entry name" value="AdSS"/>
    <property type="match status" value="1"/>
</dbReference>
<evidence type="ECO:0000313" key="10">
    <source>
        <dbReference type="EMBL" id="HDQ99166.1"/>
    </source>
</evidence>
<comment type="cofactor">
    <cofactor evidence="8">
        <name>Mg(2+)</name>
        <dbReference type="ChEBI" id="CHEBI:18420"/>
    </cofactor>
    <text evidence="8">Binds 1 Mg(2+) ion per subunit.</text>
</comment>
<feature type="binding site" evidence="8">
    <location>
        <begin position="12"/>
        <end position="18"/>
    </location>
    <ligand>
        <name>GTP</name>
        <dbReference type="ChEBI" id="CHEBI:37565"/>
    </ligand>
</feature>
<dbReference type="NCBIfam" id="NF002223">
    <property type="entry name" value="PRK01117.1"/>
    <property type="match status" value="1"/>
</dbReference>
<dbReference type="InterPro" id="IPR027417">
    <property type="entry name" value="P-loop_NTPase"/>
</dbReference>
<dbReference type="SUPFAM" id="SSF52540">
    <property type="entry name" value="P-loop containing nucleoside triphosphate hydrolases"/>
    <property type="match status" value="1"/>
</dbReference>
<comment type="similarity">
    <text evidence="8 9">Belongs to the adenylosuccinate synthetase family.</text>
</comment>
<evidence type="ECO:0000256" key="2">
    <source>
        <dbReference type="ARBA" id="ARBA00022598"/>
    </source>
</evidence>
<feature type="binding site" evidence="8">
    <location>
        <position position="305"/>
    </location>
    <ligand>
        <name>GTP</name>
        <dbReference type="ChEBI" id="CHEBI:37565"/>
    </ligand>
</feature>
<feature type="binding site" evidence="8">
    <location>
        <begin position="418"/>
        <end position="420"/>
    </location>
    <ligand>
        <name>GTP</name>
        <dbReference type="ChEBI" id="CHEBI:37565"/>
    </ligand>
</feature>
<feature type="active site" description="Proton donor" evidence="8">
    <location>
        <position position="41"/>
    </location>
</feature>
<feature type="binding site" evidence="8">
    <location>
        <position position="13"/>
    </location>
    <ligand>
        <name>Mg(2+)</name>
        <dbReference type="ChEBI" id="CHEBI:18420"/>
    </ligand>
</feature>
<evidence type="ECO:0000256" key="3">
    <source>
        <dbReference type="ARBA" id="ARBA00022723"/>
    </source>
</evidence>
<dbReference type="InterPro" id="IPR042109">
    <property type="entry name" value="Adenylosuccinate_synth_dom1"/>
</dbReference>
<keyword evidence="8" id="KW-0963">Cytoplasm</keyword>
<protein>
    <recommendedName>
        <fullName evidence="8 9">Adenylosuccinate synthetase</fullName>
        <shortName evidence="8">AMPSase</shortName>
        <shortName evidence="8">AdSS</shortName>
        <ecNumber evidence="8 9">6.3.4.4</ecNumber>
    </recommendedName>
    <alternativeName>
        <fullName evidence="8">IMP--aspartate ligase</fullName>
    </alternativeName>
</protein>
<evidence type="ECO:0000256" key="4">
    <source>
        <dbReference type="ARBA" id="ARBA00022741"/>
    </source>
</evidence>
<organism evidence="10">
    <name type="scientific">candidate division WOR-3 bacterium</name>
    <dbReference type="NCBI Taxonomy" id="2052148"/>
    <lineage>
        <taxon>Bacteria</taxon>
        <taxon>Bacteria division WOR-3</taxon>
    </lineage>
</organism>
<dbReference type="PANTHER" id="PTHR11846:SF0">
    <property type="entry name" value="ADENYLOSUCCINATE SYNTHETASE"/>
    <property type="match status" value="1"/>
</dbReference>
<dbReference type="EC" id="6.3.4.4" evidence="8 9"/>
<dbReference type="InterPro" id="IPR042111">
    <property type="entry name" value="Adenylosuccinate_synth_dom3"/>
</dbReference>
<dbReference type="HAMAP" id="MF_00011">
    <property type="entry name" value="Adenylosucc_synth"/>
    <property type="match status" value="1"/>
</dbReference>
<feature type="binding site" description="in other chain" evidence="8">
    <location>
        <begin position="13"/>
        <end position="16"/>
    </location>
    <ligand>
        <name>IMP</name>
        <dbReference type="ChEBI" id="CHEBI:58053"/>
        <note>ligand shared between dimeric partners</note>
    </ligand>
</feature>
<keyword evidence="2 8" id="KW-0436">Ligase</keyword>
<comment type="caution">
    <text evidence="10">The sequence shown here is derived from an EMBL/GenBank/DDBJ whole genome shotgun (WGS) entry which is preliminary data.</text>
</comment>
<keyword evidence="6 8" id="KW-0460">Magnesium</keyword>
<comment type="subcellular location">
    <subcellularLocation>
        <location evidence="8">Cytoplasm</location>
    </subcellularLocation>
</comment>
<dbReference type="GO" id="GO:0046040">
    <property type="term" value="P:IMP metabolic process"/>
    <property type="evidence" value="ECO:0007669"/>
    <property type="project" value="TreeGrafter"/>
</dbReference>
<dbReference type="FunFam" id="3.90.170.10:FF:000001">
    <property type="entry name" value="Adenylosuccinate synthetase"/>
    <property type="match status" value="1"/>
</dbReference>
<proteinExistence type="inferred from homology"/>
<dbReference type="InterPro" id="IPR042110">
    <property type="entry name" value="Adenylosuccinate_synth_dom2"/>
</dbReference>
<keyword evidence="4 8" id="KW-0547">Nucleotide-binding</keyword>
<evidence type="ECO:0000256" key="5">
    <source>
        <dbReference type="ARBA" id="ARBA00022755"/>
    </source>
</evidence>
<dbReference type="PROSITE" id="PS01266">
    <property type="entry name" value="ADENYLOSUCCIN_SYN_1"/>
    <property type="match status" value="1"/>
</dbReference>
<comment type="function">
    <text evidence="8">Plays an important role in the de novo pathway of purine nucleotide biosynthesis. Catalyzes the first committed step in the biosynthesis of AMP from IMP.</text>
</comment>
<comment type="catalytic activity">
    <reaction evidence="8 9">
        <text>IMP + L-aspartate + GTP = N(6)-(1,2-dicarboxyethyl)-AMP + GDP + phosphate + 2 H(+)</text>
        <dbReference type="Rhea" id="RHEA:15753"/>
        <dbReference type="ChEBI" id="CHEBI:15378"/>
        <dbReference type="ChEBI" id="CHEBI:29991"/>
        <dbReference type="ChEBI" id="CHEBI:37565"/>
        <dbReference type="ChEBI" id="CHEBI:43474"/>
        <dbReference type="ChEBI" id="CHEBI:57567"/>
        <dbReference type="ChEBI" id="CHEBI:58053"/>
        <dbReference type="ChEBI" id="CHEBI:58189"/>
        <dbReference type="EC" id="6.3.4.4"/>
    </reaction>
</comment>
<evidence type="ECO:0000256" key="6">
    <source>
        <dbReference type="ARBA" id="ARBA00022842"/>
    </source>
</evidence>
<dbReference type="Proteomes" id="UP000885672">
    <property type="component" value="Unassembled WGS sequence"/>
</dbReference>
<dbReference type="FunFam" id="1.10.300.10:FF:000001">
    <property type="entry name" value="Adenylosuccinate synthetase"/>
    <property type="match status" value="1"/>
</dbReference>
<keyword evidence="7 8" id="KW-0342">GTP-binding</keyword>
<dbReference type="GO" id="GO:0000287">
    <property type="term" value="F:magnesium ion binding"/>
    <property type="evidence" value="ECO:0007669"/>
    <property type="project" value="UniProtKB-UniRule"/>
</dbReference>
<evidence type="ECO:0000256" key="8">
    <source>
        <dbReference type="HAMAP-Rule" id="MF_00011"/>
    </source>
</evidence>
<dbReference type="AlphaFoldDB" id="A0A7V0T5F4"/>
<feature type="binding site" evidence="8">
    <location>
        <begin position="299"/>
        <end position="305"/>
    </location>
    <ligand>
        <name>substrate</name>
    </ligand>
</feature>
<dbReference type="NCBIfam" id="TIGR00184">
    <property type="entry name" value="purA"/>
    <property type="match status" value="1"/>
</dbReference>